<proteinExistence type="predicted"/>
<keyword evidence="4" id="KW-0653">Protein transport</keyword>
<evidence type="ECO:0000256" key="5">
    <source>
        <dbReference type="ARBA" id="ARBA00022989"/>
    </source>
</evidence>
<keyword evidence="7 8" id="KW-0472">Membrane</keyword>
<reference evidence="9 10" key="1">
    <citation type="journal article" date="2016" name="Int. J. Syst. Evol. Microbiol.">
        <title>Peptococcus simiae sp. nov., isolated from rhesus macaque faeces and emended description of the genus Peptococcus.</title>
        <authorList>
            <person name="Shkoporov A.N."/>
            <person name="Efimov B.A."/>
            <person name="Kondova I."/>
            <person name="Ouwerling B."/>
            <person name="Chaplin A.V."/>
            <person name="Shcherbakova V.A."/>
            <person name="Langermans J.A.M."/>
        </authorList>
    </citation>
    <scope>NUCLEOTIDE SEQUENCE [LARGE SCALE GENOMIC DNA]</scope>
    <source>
        <strain evidence="9 10">M108</strain>
    </source>
</reference>
<gene>
    <name evidence="9" type="ORF">ACKQTC_01790</name>
</gene>
<evidence type="ECO:0000256" key="7">
    <source>
        <dbReference type="ARBA" id="ARBA00023136"/>
    </source>
</evidence>
<keyword evidence="6" id="KW-0811">Translocation</keyword>
<comment type="caution">
    <text evidence="9">The sequence shown here is derived from an EMBL/GenBank/DDBJ whole genome shotgun (WGS) entry which is preliminary data.</text>
</comment>
<keyword evidence="10" id="KW-1185">Reference proteome</keyword>
<dbReference type="PANTHER" id="PTHR33162">
    <property type="entry name" value="SEC-INDEPENDENT PROTEIN TRANSLOCASE PROTEIN TATA, CHLOROPLASTIC"/>
    <property type="match status" value="1"/>
</dbReference>
<name>A0ABW9GYM0_9FIRM</name>
<feature type="transmembrane region" description="Helical" evidence="8">
    <location>
        <begin position="6"/>
        <end position="23"/>
    </location>
</feature>
<evidence type="ECO:0000256" key="8">
    <source>
        <dbReference type="SAM" id="Phobius"/>
    </source>
</evidence>
<dbReference type="Proteomes" id="UP001631949">
    <property type="component" value="Unassembled WGS sequence"/>
</dbReference>
<dbReference type="EMBL" id="JBJUVG010000002">
    <property type="protein sequence ID" value="MFM9413101.1"/>
    <property type="molecule type" value="Genomic_DNA"/>
</dbReference>
<evidence type="ECO:0000256" key="4">
    <source>
        <dbReference type="ARBA" id="ARBA00022927"/>
    </source>
</evidence>
<evidence type="ECO:0000256" key="6">
    <source>
        <dbReference type="ARBA" id="ARBA00023010"/>
    </source>
</evidence>
<evidence type="ECO:0000256" key="1">
    <source>
        <dbReference type="ARBA" id="ARBA00004167"/>
    </source>
</evidence>
<dbReference type="PANTHER" id="PTHR33162:SF1">
    <property type="entry name" value="SEC-INDEPENDENT PROTEIN TRANSLOCASE PROTEIN TATA, CHLOROPLASTIC"/>
    <property type="match status" value="1"/>
</dbReference>
<dbReference type="RefSeq" id="WP_408976719.1">
    <property type="nucleotide sequence ID" value="NZ_JBJUVG010000002.1"/>
</dbReference>
<comment type="subcellular location">
    <subcellularLocation>
        <location evidence="1">Membrane</location>
        <topology evidence="1">Single-pass membrane protein</topology>
    </subcellularLocation>
</comment>
<evidence type="ECO:0000313" key="9">
    <source>
        <dbReference type="EMBL" id="MFM9413101.1"/>
    </source>
</evidence>
<sequence length="99" mass="10961">MISGAIGFGELILILLAAVLVLGPDKAPQTARQFGRVVREFRQTINGVTDDLKNDLTDGLDPDEIKGDMDAVRRGQEASHDFIRDLIKEPDTQKKDKDQ</sequence>
<dbReference type="Gene3D" id="1.20.5.3310">
    <property type="match status" value="1"/>
</dbReference>
<keyword evidence="3 8" id="KW-0812">Transmembrane</keyword>
<dbReference type="InterPro" id="IPR003369">
    <property type="entry name" value="TatA/B/E"/>
</dbReference>
<dbReference type="PRINTS" id="PR01506">
    <property type="entry name" value="TATBPROTEIN"/>
</dbReference>
<dbReference type="Pfam" id="PF02416">
    <property type="entry name" value="TatA_B_E"/>
    <property type="match status" value="1"/>
</dbReference>
<evidence type="ECO:0000313" key="10">
    <source>
        <dbReference type="Proteomes" id="UP001631949"/>
    </source>
</evidence>
<keyword evidence="5 8" id="KW-1133">Transmembrane helix</keyword>
<keyword evidence="2" id="KW-0813">Transport</keyword>
<evidence type="ECO:0000256" key="2">
    <source>
        <dbReference type="ARBA" id="ARBA00022448"/>
    </source>
</evidence>
<organism evidence="9 10">
    <name type="scientific">Peptococcus simiae</name>
    <dbReference type="NCBI Taxonomy" id="1643805"/>
    <lineage>
        <taxon>Bacteria</taxon>
        <taxon>Bacillati</taxon>
        <taxon>Bacillota</taxon>
        <taxon>Clostridia</taxon>
        <taxon>Eubacteriales</taxon>
        <taxon>Peptococcaceae</taxon>
        <taxon>Peptococcus</taxon>
    </lineage>
</organism>
<protein>
    <submittedName>
        <fullName evidence="9">Twin-arginine translocase TatA/TatE family subunit</fullName>
    </submittedName>
</protein>
<accession>A0ABW9GYM0</accession>
<evidence type="ECO:0000256" key="3">
    <source>
        <dbReference type="ARBA" id="ARBA00022692"/>
    </source>
</evidence>